<evidence type="ECO:0000256" key="1">
    <source>
        <dbReference type="SAM" id="MobiDB-lite"/>
    </source>
</evidence>
<sequence length="851" mass="98225">MSGKRIKLSGAEFRKRDEEKNKKDKLLISQMPKIQSLFKKKPDSDVLIEKSLKTDDETLKSLKLNSDEQVEKSLKTDDETLKSLKLNSDEQVEKLLKTDDDTLKSDIKLICKTTNVPICPSQDPALWEINSDIIDYFIRNPVVSNPKIINFDSTIRKCGEFNRKLPRDIFKRKLLNGEIKDRQWLLYSTSKNALFCFYCLLFSNKKTQFSSTDSGFTDWKKCLEKVEQHEKNLMHNESIRIWFSRRKLTTGIDVELKIELEKRELYWRSIIHRLIETVIFLSGRGLAFRGNNETLGSKNNGNYLGCLELIAKFDPLMSKHLDEYGNKGRGNVSYLSHTICDELITLMNKSVFCNIVNEVTAAKYFSLIVDSTPDITKLDELTIAIRYVNLDGTAVERFLCFIPSVGHKSKEMEVAILTKLTELNININYCRGQSYDNARNMSGMYNGLQARIKEKSKNAIFSPCSAHSLNLVGCHAADVTKEGYNFFSLAQNIYVFFSASTWRWEQLLISLKNIPNSMFLKNLCPTRWSSRFSVCKSLKIGFKGVLNSLKSIASNLDQKAAIRHEAESMYKKIDTLEFSFMIALWTPILERFNATSKNLQRVNIDLSCVVKLYESLEMYVQDIRNRFDNILVEAKQISGHEIFSFEEKRNKRKKCFHDDLDVQDTIFHGQEKFKNETFLPICDTIISCLNERKMAYIEINKIFGFFLNIEEIDNEILREKSKQLVAIYSEDLEPDLENEIIQFKTIVKHFSAEEKSSMRSLLEALTTSKLNDSFPNVEIALKLFVSIPCSNASGERSFSVLKRVKNYHRSSLSDEKMSSLALMNIENCVLQSMDWNDFVKEFAAQKARKKL</sequence>
<comment type="caution">
    <text evidence="3">The sequence shown here is derived from an EMBL/GenBank/DDBJ whole genome shotgun (WGS) entry which is preliminary data.</text>
</comment>
<feature type="region of interest" description="Disordered" evidence="1">
    <location>
        <begin position="1"/>
        <end position="26"/>
    </location>
</feature>
<dbReference type="Pfam" id="PF14291">
    <property type="entry name" value="DUF4371"/>
    <property type="match status" value="1"/>
</dbReference>
<feature type="compositionally biased region" description="Basic and acidic residues" evidence="1">
    <location>
        <begin position="12"/>
        <end position="26"/>
    </location>
</feature>
<dbReference type="InterPro" id="IPR025398">
    <property type="entry name" value="DUF4371"/>
</dbReference>
<keyword evidence="4" id="KW-1185">Reference proteome</keyword>
<name>A0AAV0XCK6_9HEMI</name>
<feature type="domain" description="TTF-type" evidence="2">
    <location>
        <begin position="169"/>
        <end position="254"/>
    </location>
</feature>
<evidence type="ECO:0000313" key="3">
    <source>
        <dbReference type="EMBL" id="CAI6366194.1"/>
    </source>
</evidence>
<dbReference type="Proteomes" id="UP001160148">
    <property type="component" value="Unassembled WGS sequence"/>
</dbReference>
<dbReference type="Pfam" id="PF05699">
    <property type="entry name" value="Dimer_Tnp_hAT"/>
    <property type="match status" value="1"/>
</dbReference>
<proteinExistence type="predicted"/>
<accession>A0AAV0XCK6</accession>
<dbReference type="SUPFAM" id="SSF53098">
    <property type="entry name" value="Ribonuclease H-like"/>
    <property type="match status" value="1"/>
</dbReference>
<dbReference type="InterPro" id="IPR012337">
    <property type="entry name" value="RNaseH-like_sf"/>
</dbReference>
<dbReference type="GO" id="GO:0046983">
    <property type="term" value="F:protein dimerization activity"/>
    <property type="evidence" value="ECO:0007669"/>
    <property type="project" value="InterPro"/>
</dbReference>
<dbReference type="EMBL" id="CARXXK010000004">
    <property type="protein sequence ID" value="CAI6366194.1"/>
    <property type="molecule type" value="Genomic_DNA"/>
</dbReference>
<evidence type="ECO:0000313" key="4">
    <source>
        <dbReference type="Proteomes" id="UP001160148"/>
    </source>
</evidence>
<protein>
    <recommendedName>
        <fullName evidence="2">TTF-type domain-containing protein</fullName>
    </recommendedName>
</protein>
<dbReference type="PANTHER" id="PTHR45749:SF23">
    <property type="entry name" value="ZINC FINGER MYM-TYPE PROTEIN 1-LIKE"/>
    <property type="match status" value="1"/>
</dbReference>
<reference evidence="3 4" key="1">
    <citation type="submission" date="2023-01" db="EMBL/GenBank/DDBJ databases">
        <authorList>
            <person name="Whitehead M."/>
        </authorList>
    </citation>
    <scope>NUCLEOTIDE SEQUENCE [LARGE SCALE GENOMIC DNA]</scope>
</reference>
<dbReference type="InterPro" id="IPR008906">
    <property type="entry name" value="HATC_C_dom"/>
</dbReference>
<organism evidence="3 4">
    <name type="scientific">Macrosiphum euphorbiae</name>
    <name type="common">potato aphid</name>
    <dbReference type="NCBI Taxonomy" id="13131"/>
    <lineage>
        <taxon>Eukaryota</taxon>
        <taxon>Metazoa</taxon>
        <taxon>Ecdysozoa</taxon>
        <taxon>Arthropoda</taxon>
        <taxon>Hexapoda</taxon>
        <taxon>Insecta</taxon>
        <taxon>Pterygota</taxon>
        <taxon>Neoptera</taxon>
        <taxon>Paraneoptera</taxon>
        <taxon>Hemiptera</taxon>
        <taxon>Sternorrhyncha</taxon>
        <taxon>Aphidomorpha</taxon>
        <taxon>Aphidoidea</taxon>
        <taxon>Aphididae</taxon>
        <taxon>Macrosiphini</taxon>
        <taxon>Macrosiphum</taxon>
    </lineage>
</organism>
<gene>
    <name evidence="3" type="ORF">MEUPH1_LOCUS20807</name>
</gene>
<dbReference type="AlphaFoldDB" id="A0AAV0XCK6"/>
<dbReference type="SMART" id="SM00597">
    <property type="entry name" value="ZnF_TTF"/>
    <property type="match status" value="1"/>
</dbReference>
<dbReference type="PANTHER" id="PTHR45749">
    <property type="match status" value="1"/>
</dbReference>
<evidence type="ECO:0000259" key="2">
    <source>
        <dbReference type="SMART" id="SM00597"/>
    </source>
</evidence>
<dbReference type="InterPro" id="IPR006580">
    <property type="entry name" value="Znf_TTF"/>
</dbReference>